<sequence>MNVYMGYACADITPEEQAEMIGFARPDNLSKGILHRLEASVMVLKSTEETCCLVTIDSLGFTTELSNLLRQKIGSKLCTPPEKVMLCFSHTHSAPNAGTEDGIYYQPACEKILTAVSEAVSVMNPIKAAWGLGSGEIGVNRRGDTASADNRIGILKVVDSDSGTLKLLLLRVTAHANVLSSDNDLISADYFGVTRKLLKEKYGCEVLMTQGAAGDIRPKYQQDNAAFLEIHAWEEPHKKYTEAEKKKYFDQSREALRKMADSIDRAVGSILDDMIPQSITRLAMFSMHSSFAADVPSLNRATEIAEEAAQMAGIDGTGWLKEVQRLQGLHIKKQFADVEIQYFCINDGCLCGAANETMCRMALDVTDKAGNPLLLFGGYTNGCSSYLPTAEEYDKGGYEVLWSNLIYYSYHGRVMPLNRDTADRLVAAVVQGWEAFLYRGEIEK</sequence>
<evidence type="ECO:0000313" key="1">
    <source>
        <dbReference type="EMBL" id="RHJ87580.1"/>
    </source>
</evidence>
<evidence type="ECO:0000313" key="2">
    <source>
        <dbReference type="Proteomes" id="UP000284841"/>
    </source>
</evidence>
<proteinExistence type="predicted"/>
<organism evidence="1 2">
    <name type="scientific">Emergencia timonensis</name>
    <dbReference type="NCBI Taxonomy" id="1776384"/>
    <lineage>
        <taxon>Bacteria</taxon>
        <taxon>Bacillati</taxon>
        <taxon>Bacillota</taxon>
        <taxon>Clostridia</taxon>
        <taxon>Peptostreptococcales</taxon>
        <taxon>Anaerovoracaceae</taxon>
        <taxon>Emergencia</taxon>
    </lineage>
</organism>
<dbReference type="RefSeq" id="WP_118335951.1">
    <property type="nucleotide sequence ID" value="NZ_AP025567.1"/>
</dbReference>
<reference evidence="1 2" key="1">
    <citation type="submission" date="2018-08" db="EMBL/GenBank/DDBJ databases">
        <title>A genome reference for cultivated species of the human gut microbiota.</title>
        <authorList>
            <person name="Zou Y."/>
            <person name="Xue W."/>
            <person name="Luo G."/>
        </authorList>
    </citation>
    <scope>NUCLEOTIDE SEQUENCE [LARGE SCALE GENOMIC DNA]</scope>
    <source>
        <strain evidence="1 2">AM07-24</strain>
    </source>
</reference>
<comment type="caution">
    <text evidence="1">The sequence shown here is derived from an EMBL/GenBank/DDBJ whole genome shotgun (WGS) entry which is preliminary data.</text>
</comment>
<accession>A0A415E1S9</accession>
<evidence type="ECO:0008006" key="3">
    <source>
        <dbReference type="Google" id="ProtNLM"/>
    </source>
</evidence>
<dbReference type="Proteomes" id="UP000284841">
    <property type="component" value="Unassembled WGS sequence"/>
</dbReference>
<protein>
    <recommendedName>
        <fullName evidence="3">Neutral/alkaline non-lysosomal ceramidase N-terminal domain-containing protein</fullName>
    </recommendedName>
</protein>
<keyword evidence="2" id="KW-1185">Reference proteome</keyword>
<dbReference type="OrthoDB" id="337762at2"/>
<gene>
    <name evidence="1" type="ORF">DW099_12885</name>
</gene>
<dbReference type="EMBL" id="QRMS01000003">
    <property type="protein sequence ID" value="RHJ87580.1"/>
    <property type="molecule type" value="Genomic_DNA"/>
</dbReference>
<dbReference type="AlphaFoldDB" id="A0A415E1S9"/>
<dbReference type="STRING" id="1776384.GCA_900086585_01150"/>
<name>A0A415E1S9_9FIRM</name>